<name>A0A6C0ECN5_9ZZZZ</name>
<dbReference type="EMBL" id="MN739777">
    <property type="protein sequence ID" value="QHT26029.1"/>
    <property type="molecule type" value="Genomic_DNA"/>
</dbReference>
<reference evidence="1" key="1">
    <citation type="journal article" date="2020" name="Nature">
        <title>Giant virus diversity and host interactions through global metagenomics.</title>
        <authorList>
            <person name="Schulz F."/>
            <person name="Roux S."/>
            <person name="Paez-Espino D."/>
            <person name="Jungbluth S."/>
            <person name="Walsh D.A."/>
            <person name="Denef V.J."/>
            <person name="McMahon K.D."/>
            <person name="Konstantinidis K.T."/>
            <person name="Eloe-Fadrosh E.A."/>
            <person name="Kyrpides N.C."/>
            <person name="Woyke T."/>
        </authorList>
    </citation>
    <scope>NUCLEOTIDE SEQUENCE</scope>
    <source>
        <strain evidence="1">GVMAG-M-3300023179-27</strain>
    </source>
</reference>
<organism evidence="1">
    <name type="scientific">viral metagenome</name>
    <dbReference type="NCBI Taxonomy" id="1070528"/>
    <lineage>
        <taxon>unclassified sequences</taxon>
        <taxon>metagenomes</taxon>
        <taxon>organismal metagenomes</taxon>
    </lineage>
</organism>
<protein>
    <submittedName>
        <fullName evidence="1">Uncharacterized protein</fullName>
    </submittedName>
</protein>
<evidence type="ECO:0000313" key="1">
    <source>
        <dbReference type="EMBL" id="QHT26029.1"/>
    </source>
</evidence>
<proteinExistence type="predicted"/>
<dbReference type="AlphaFoldDB" id="A0A6C0ECN5"/>
<accession>A0A6C0ECN5</accession>
<sequence length="193" mass="23066">METPFSLNDLHSLNEYVEQEKSKLWRVKDDIITNGFVDIYCAIKPTMCKKILSQIKHVDTDWSLFVESCPSNLVVEKINDKYYICIHADMCYKMNSPRNKTSYLIAKDNLIDIFVRFLLRDELNKQEYDVSQIIGLYKNIVSFDEKYIKQVDSSRKEEFNNFIKDTTEHIQMMRNELNSDKIFTLDDYHKYLR</sequence>